<gene>
    <name evidence="2" type="ORF">CL6EHI_047790</name>
</gene>
<dbReference type="Proteomes" id="UP000078387">
    <property type="component" value="Unassembled WGS sequence"/>
</dbReference>
<dbReference type="InterPro" id="IPR006571">
    <property type="entry name" value="TLDc_dom"/>
</dbReference>
<accession>A0A5K1VNM6</accession>
<dbReference type="VEuPathDB" id="AmoebaDB:EHI5A_080290"/>
<dbReference type="EMBL" id="BDEQ01000001">
    <property type="protein sequence ID" value="GAT97654.1"/>
    <property type="molecule type" value="Genomic_DNA"/>
</dbReference>
<evidence type="ECO:0000313" key="3">
    <source>
        <dbReference type="Proteomes" id="UP000078387"/>
    </source>
</evidence>
<dbReference type="AlphaFoldDB" id="A0A5K1VNM6"/>
<evidence type="ECO:0000259" key="1">
    <source>
        <dbReference type="Pfam" id="PF07534"/>
    </source>
</evidence>
<sequence>MNINQYISYLKEWSHLSNTTILFDSATDELTARNVYSKISGKTHIYFIVEDSFGNVFGSYHNYIPQQDETVGYEKDPDHFIFTLHNPHNIEPSKYEPNKNNNDLIHTYYNYDINNVLNIQHAYGITSNSKVFIYESIINYYINIPNNDPRVFTTTVNCFVNMKRLLIIEMN</sequence>
<dbReference type="VEuPathDB" id="AmoebaDB:EHI_047790"/>
<name>A0A5K1VNM6_ENTHI</name>
<dbReference type="VEuPathDB" id="AmoebaDB:KM1_093320"/>
<evidence type="ECO:0000313" key="2">
    <source>
        <dbReference type="EMBL" id="GAT97654.1"/>
    </source>
</evidence>
<protein>
    <recommendedName>
        <fullName evidence="1">TLDc domain-containing protein</fullName>
    </recommendedName>
</protein>
<dbReference type="VEuPathDB" id="AmoebaDB:EHI8A_081570"/>
<dbReference type="Pfam" id="PF07534">
    <property type="entry name" value="TLD"/>
    <property type="match status" value="1"/>
</dbReference>
<organism evidence="2 3">
    <name type="scientific">Entamoeba histolytica</name>
    <dbReference type="NCBI Taxonomy" id="5759"/>
    <lineage>
        <taxon>Eukaryota</taxon>
        <taxon>Amoebozoa</taxon>
        <taxon>Evosea</taxon>
        <taxon>Archamoebae</taxon>
        <taxon>Mastigamoebida</taxon>
        <taxon>Entamoebidae</taxon>
        <taxon>Entamoeba</taxon>
    </lineage>
</organism>
<reference evidence="2 3" key="1">
    <citation type="submission" date="2016-05" db="EMBL/GenBank/DDBJ databases">
        <title>First whole genome sequencing of Entamoeba histolytica HM1:IMSS-clone-6.</title>
        <authorList>
            <person name="Mukherjee Avik.K."/>
            <person name="Izumyama S."/>
            <person name="Nakada-Tsukui K."/>
            <person name="Nozaki T."/>
        </authorList>
    </citation>
    <scope>NUCLEOTIDE SEQUENCE [LARGE SCALE GENOMIC DNA]</scope>
    <source>
        <strain evidence="2 3">HM1:IMSS clone 6</strain>
    </source>
</reference>
<dbReference type="OMA" id="YYINIPH"/>
<feature type="domain" description="TLDc" evidence="1">
    <location>
        <begin position="6"/>
        <end position="103"/>
    </location>
</feature>
<proteinExistence type="predicted"/>
<dbReference type="VEuPathDB" id="AmoebaDB:EHI7A_109890"/>
<comment type="caution">
    <text evidence="2">The sequence shown here is derived from an EMBL/GenBank/DDBJ whole genome shotgun (WGS) entry which is preliminary data.</text>
</comment>